<feature type="transmembrane region" description="Helical" evidence="6">
    <location>
        <begin position="51"/>
        <end position="70"/>
    </location>
</feature>
<dbReference type="AlphaFoldDB" id="A0A8J4Y3G3"/>
<evidence type="ECO:0000256" key="6">
    <source>
        <dbReference type="SAM" id="Phobius"/>
    </source>
</evidence>
<name>A0A8J4Y3G3_CHIOP</name>
<evidence type="ECO:0000256" key="1">
    <source>
        <dbReference type="ARBA" id="ARBA00004141"/>
    </source>
</evidence>
<evidence type="ECO:0000256" key="3">
    <source>
        <dbReference type="ARBA" id="ARBA00022989"/>
    </source>
</evidence>
<dbReference type="GO" id="GO:0016020">
    <property type="term" value="C:membrane"/>
    <property type="evidence" value="ECO:0007669"/>
    <property type="project" value="UniProtKB-SubCell"/>
</dbReference>
<evidence type="ECO:0000256" key="5">
    <source>
        <dbReference type="SAM" id="MobiDB-lite"/>
    </source>
</evidence>
<evidence type="ECO:0000313" key="7">
    <source>
        <dbReference type="EMBL" id="KAG0714110.1"/>
    </source>
</evidence>
<keyword evidence="2 6" id="KW-0812">Transmembrane</keyword>
<dbReference type="InterPro" id="IPR050382">
    <property type="entry name" value="MFS_Na/Anion_cotransporter"/>
</dbReference>
<reference evidence="7" key="1">
    <citation type="submission" date="2020-07" db="EMBL/GenBank/DDBJ databases">
        <title>The High-quality genome of the commercially important snow crab, Chionoecetes opilio.</title>
        <authorList>
            <person name="Jeong J.-H."/>
            <person name="Ryu S."/>
        </authorList>
    </citation>
    <scope>NUCLEOTIDE SEQUENCE</scope>
    <source>
        <strain evidence="7">MADBK_172401_WGS</strain>
        <tissue evidence="7">Digestive gland</tissue>
    </source>
</reference>
<sequence>MVPFWGHLREGQSPASTPAISSREHANKLSQNRNQPRRKVPWSRILKSRHIYLFIMMEFVTVWLQGILMVKGPTYMSSQFGMRLGHIRHVETCAHDLDLVMTRLYGRLSTYSRSAMAIGHQHPQNAKASRFSKIGLSLVAATYTGRRLSRPDGDRWARRLLTYTMGTHGHSHLTMRHALRSRAPPPSPSTTVSPAVIAIAGAPRRQGKKRRCGYRIGCLGSLVSFGALSGAVIKALDGPVGVFWGYGFLDGLWVPFGPSTEGQSRQPPAIQPQIATQEGSVESYSEVTTHLPLHHDGVVTVWMQGILMAEGPTYMSNQVGMDLDTLSTVNIVLMTLTWVVTLFYARLSDLSRKGEGYRHGDGSGRTIGLSLVGCDGTLVAVFSS</sequence>
<proteinExistence type="predicted"/>
<comment type="subcellular location">
    <subcellularLocation>
        <location evidence="1">Membrane</location>
        <topology evidence="1">Multi-pass membrane protein</topology>
    </subcellularLocation>
</comment>
<feature type="transmembrane region" description="Helical" evidence="6">
    <location>
        <begin position="214"/>
        <end position="236"/>
    </location>
</feature>
<protein>
    <submittedName>
        <fullName evidence="7">Uncharacterized protein</fullName>
    </submittedName>
</protein>
<organism evidence="7 8">
    <name type="scientific">Chionoecetes opilio</name>
    <name type="common">Atlantic snow crab</name>
    <name type="synonym">Cancer opilio</name>
    <dbReference type="NCBI Taxonomy" id="41210"/>
    <lineage>
        <taxon>Eukaryota</taxon>
        <taxon>Metazoa</taxon>
        <taxon>Ecdysozoa</taxon>
        <taxon>Arthropoda</taxon>
        <taxon>Crustacea</taxon>
        <taxon>Multicrustacea</taxon>
        <taxon>Malacostraca</taxon>
        <taxon>Eumalacostraca</taxon>
        <taxon>Eucarida</taxon>
        <taxon>Decapoda</taxon>
        <taxon>Pleocyemata</taxon>
        <taxon>Brachyura</taxon>
        <taxon>Eubrachyura</taxon>
        <taxon>Majoidea</taxon>
        <taxon>Majidae</taxon>
        <taxon>Chionoecetes</taxon>
    </lineage>
</organism>
<evidence type="ECO:0000313" key="8">
    <source>
        <dbReference type="Proteomes" id="UP000770661"/>
    </source>
</evidence>
<evidence type="ECO:0000256" key="2">
    <source>
        <dbReference type="ARBA" id="ARBA00022692"/>
    </source>
</evidence>
<feature type="transmembrane region" description="Helical" evidence="6">
    <location>
        <begin position="325"/>
        <end position="345"/>
    </location>
</feature>
<dbReference type="Proteomes" id="UP000770661">
    <property type="component" value="Unassembled WGS sequence"/>
</dbReference>
<keyword evidence="3 6" id="KW-1133">Transmembrane helix</keyword>
<dbReference type="PANTHER" id="PTHR11662">
    <property type="entry name" value="SOLUTE CARRIER FAMILY 17"/>
    <property type="match status" value="1"/>
</dbReference>
<accession>A0A8J4Y3G3</accession>
<dbReference type="PANTHER" id="PTHR11662:SF399">
    <property type="entry name" value="FI19708P1-RELATED"/>
    <property type="match status" value="1"/>
</dbReference>
<keyword evidence="8" id="KW-1185">Reference proteome</keyword>
<feature type="region of interest" description="Disordered" evidence="5">
    <location>
        <begin position="8"/>
        <end position="39"/>
    </location>
</feature>
<gene>
    <name evidence="7" type="ORF">GWK47_014779</name>
</gene>
<evidence type="ECO:0000256" key="4">
    <source>
        <dbReference type="ARBA" id="ARBA00023136"/>
    </source>
</evidence>
<dbReference type="EMBL" id="JACEEZ010020804">
    <property type="protein sequence ID" value="KAG0714110.1"/>
    <property type="molecule type" value="Genomic_DNA"/>
</dbReference>
<keyword evidence="4 6" id="KW-0472">Membrane</keyword>
<comment type="caution">
    <text evidence="7">The sequence shown here is derived from an EMBL/GenBank/DDBJ whole genome shotgun (WGS) entry which is preliminary data.</text>
</comment>